<evidence type="ECO:0000256" key="3">
    <source>
        <dbReference type="RuleBase" id="RU362076"/>
    </source>
</evidence>
<dbReference type="InterPro" id="IPR005648">
    <property type="entry name" value="FlgD"/>
</dbReference>
<proteinExistence type="inferred from homology"/>
<dbReference type="STRING" id="1121302.SAMN02745163_00183"/>
<reference evidence="5 6" key="1">
    <citation type="submission" date="2016-11" db="EMBL/GenBank/DDBJ databases">
        <authorList>
            <person name="Jaros S."/>
            <person name="Januszkiewicz K."/>
            <person name="Wedrychowicz H."/>
        </authorList>
    </citation>
    <scope>NUCLEOTIDE SEQUENCE [LARGE SCALE GENOMIC DNA]</scope>
    <source>
        <strain evidence="5 6">DSM 21758</strain>
    </source>
</reference>
<dbReference type="OrthoDB" id="280334at2"/>
<feature type="compositionally biased region" description="Polar residues" evidence="4">
    <location>
        <begin position="9"/>
        <end position="19"/>
    </location>
</feature>
<keyword evidence="5" id="KW-0282">Flagellum</keyword>
<dbReference type="Pfam" id="PF03963">
    <property type="entry name" value="FlgD"/>
    <property type="match status" value="1"/>
</dbReference>
<keyword evidence="6" id="KW-1185">Reference proteome</keyword>
<feature type="region of interest" description="Disordered" evidence="4">
    <location>
        <begin position="233"/>
        <end position="261"/>
    </location>
</feature>
<evidence type="ECO:0000256" key="1">
    <source>
        <dbReference type="ARBA" id="ARBA00010577"/>
    </source>
</evidence>
<comment type="function">
    <text evidence="3">Required for flagellar hook formation. May act as a scaffolding protein.</text>
</comment>
<dbReference type="GO" id="GO:0044781">
    <property type="term" value="P:bacterial-type flagellum organization"/>
    <property type="evidence" value="ECO:0007669"/>
    <property type="project" value="UniProtKB-UniRule"/>
</dbReference>
<evidence type="ECO:0000256" key="4">
    <source>
        <dbReference type="SAM" id="MobiDB-lite"/>
    </source>
</evidence>
<dbReference type="Proteomes" id="UP000184310">
    <property type="component" value="Unassembled WGS sequence"/>
</dbReference>
<gene>
    <name evidence="5" type="ORF">SAMN02745163_00183</name>
</gene>
<protein>
    <recommendedName>
        <fullName evidence="3">Basal-body rod modification protein FlgD</fullName>
    </recommendedName>
</protein>
<accession>A0A1M6AUW5</accession>
<feature type="compositionally biased region" description="Low complexity" evidence="4">
    <location>
        <begin position="238"/>
        <end position="261"/>
    </location>
</feature>
<evidence type="ECO:0000256" key="2">
    <source>
        <dbReference type="ARBA" id="ARBA00022795"/>
    </source>
</evidence>
<sequence length="261" mass="27947">MADAPKINPLTQSTTNPAYSSSSSKTDRGTPIVQSTSDMNKNSFLKILSAELSNQDPDNTKDSTQFITQMAQFASIEQMSNLNSTMTNYANNSLVGKGVILNIKDDKGNPYTGVIKAVDNTGGSTKISVQYMLNGKIDYKDFGLNNISSIVDTSDNELNSLNNINNGNKFLTASSLIGQSVEITDKDSKGNFIQGKIVGVYKDAYGQVNVKLQDNTTGEVSDISFDKISKVGDLSKMTTPPSNTTPTTPDTSTTADKSTTS</sequence>
<organism evidence="5 6">
    <name type="scientific">Clostridium cavendishii DSM 21758</name>
    <dbReference type="NCBI Taxonomy" id="1121302"/>
    <lineage>
        <taxon>Bacteria</taxon>
        <taxon>Bacillati</taxon>
        <taxon>Bacillota</taxon>
        <taxon>Clostridia</taxon>
        <taxon>Eubacteriales</taxon>
        <taxon>Clostridiaceae</taxon>
        <taxon>Clostridium</taxon>
    </lineage>
</organism>
<keyword evidence="2 3" id="KW-1005">Bacterial flagellum biogenesis</keyword>
<dbReference type="AlphaFoldDB" id="A0A1M6AUW5"/>
<comment type="similarity">
    <text evidence="1 3">Belongs to the FlgD family.</text>
</comment>
<keyword evidence="5" id="KW-0969">Cilium</keyword>
<evidence type="ECO:0000313" key="5">
    <source>
        <dbReference type="EMBL" id="SHI40242.1"/>
    </source>
</evidence>
<dbReference type="EMBL" id="FQZB01000003">
    <property type="protein sequence ID" value="SHI40242.1"/>
    <property type="molecule type" value="Genomic_DNA"/>
</dbReference>
<dbReference type="RefSeq" id="WP_084108137.1">
    <property type="nucleotide sequence ID" value="NZ_FQZB01000003.1"/>
</dbReference>
<keyword evidence="5" id="KW-0966">Cell projection</keyword>
<feature type="region of interest" description="Disordered" evidence="4">
    <location>
        <begin position="1"/>
        <end position="36"/>
    </location>
</feature>
<name>A0A1M6AUW5_9CLOT</name>
<evidence type="ECO:0000313" key="6">
    <source>
        <dbReference type="Proteomes" id="UP000184310"/>
    </source>
</evidence>